<dbReference type="EC" id="2.6.1.-" evidence="5"/>
<keyword evidence="4" id="KW-0663">Pyridoxal phosphate</keyword>
<dbReference type="GO" id="GO:0005737">
    <property type="term" value="C:cytoplasm"/>
    <property type="evidence" value="ECO:0007669"/>
    <property type="project" value="TreeGrafter"/>
</dbReference>
<dbReference type="CDD" id="cd00609">
    <property type="entry name" value="AAT_like"/>
    <property type="match status" value="1"/>
</dbReference>
<accession>A0A5C4JIT5</accession>
<evidence type="ECO:0000313" key="8">
    <source>
        <dbReference type="Proteomes" id="UP000309174"/>
    </source>
</evidence>
<keyword evidence="8" id="KW-1185">Reference proteome</keyword>
<protein>
    <recommendedName>
        <fullName evidence="5">Aminotransferase</fullName>
        <ecNumber evidence="5">2.6.1.-</ecNumber>
    </recommendedName>
</protein>
<reference evidence="7 8" key="1">
    <citation type="submission" date="2019-05" db="EMBL/GenBank/DDBJ databases">
        <title>Draft genome sequence of Actinomadura sp. 14C53.</title>
        <authorList>
            <person name="Saricaoglu S."/>
            <person name="Isik K."/>
        </authorList>
    </citation>
    <scope>NUCLEOTIDE SEQUENCE [LARGE SCALE GENOMIC DNA]</scope>
    <source>
        <strain evidence="7 8">14C53</strain>
    </source>
</reference>
<comment type="similarity">
    <text evidence="5">Belongs to the class-I pyridoxal-phosphate-dependent aminotransferase family.</text>
</comment>
<dbReference type="OrthoDB" id="9763453at2"/>
<gene>
    <name evidence="7" type="ORF">ETD83_03410</name>
</gene>
<dbReference type="PANTHER" id="PTHR43807:SF20">
    <property type="entry name" value="FI04487P"/>
    <property type="match status" value="1"/>
</dbReference>
<dbReference type="InterPro" id="IPR051326">
    <property type="entry name" value="Kynurenine-oxoglutarate_AT"/>
</dbReference>
<proteinExistence type="inferred from homology"/>
<dbReference type="EMBL" id="VCKW01000010">
    <property type="protein sequence ID" value="TMR06725.1"/>
    <property type="molecule type" value="Genomic_DNA"/>
</dbReference>
<evidence type="ECO:0000256" key="1">
    <source>
        <dbReference type="ARBA" id="ARBA00001933"/>
    </source>
</evidence>
<evidence type="ECO:0000256" key="4">
    <source>
        <dbReference type="ARBA" id="ARBA00022898"/>
    </source>
</evidence>
<dbReference type="PANTHER" id="PTHR43807">
    <property type="entry name" value="FI04487P"/>
    <property type="match status" value="1"/>
</dbReference>
<comment type="caution">
    <text evidence="7">The sequence shown here is derived from an EMBL/GenBank/DDBJ whole genome shotgun (WGS) entry which is preliminary data.</text>
</comment>
<keyword evidence="3 5" id="KW-0808">Transferase</keyword>
<evidence type="ECO:0000256" key="3">
    <source>
        <dbReference type="ARBA" id="ARBA00022679"/>
    </source>
</evidence>
<organism evidence="7 8">
    <name type="scientific">Actinomadura soli</name>
    <dbReference type="NCBI Taxonomy" id="2508997"/>
    <lineage>
        <taxon>Bacteria</taxon>
        <taxon>Bacillati</taxon>
        <taxon>Actinomycetota</taxon>
        <taxon>Actinomycetes</taxon>
        <taxon>Streptosporangiales</taxon>
        <taxon>Thermomonosporaceae</taxon>
        <taxon>Actinomadura</taxon>
    </lineage>
</organism>
<dbReference type="GO" id="GO:0016212">
    <property type="term" value="F:kynurenine-oxoglutarate transaminase activity"/>
    <property type="evidence" value="ECO:0007669"/>
    <property type="project" value="TreeGrafter"/>
</dbReference>
<evidence type="ECO:0000256" key="2">
    <source>
        <dbReference type="ARBA" id="ARBA00022576"/>
    </source>
</evidence>
<dbReference type="InterPro" id="IPR004839">
    <property type="entry name" value="Aminotransferase_I/II_large"/>
</dbReference>
<dbReference type="Gene3D" id="3.40.640.10">
    <property type="entry name" value="Type I PLP-dependent aspartate aminotransferase-like (Major domain)"/>
    <property type="match status" value="1"/>
</dbReference>
<keyword evidence="2 5" id="KW-0032">Aminotransferase</keyword>
<comment type="cofactor">
    <cofactor evidence="1 5">
        <name>pyridoxal 5'-phosphate</name>
        <dbReference type="ChEBI" id="CHEBI:597326"/>
    </cofactor>
</comment>
<dbReference type="AlphaFoldDB" id="A0A5C4JIT5"/>
<dbReference type="RefSeq" id="WP_138643557.1">
    <property type="nucleotide sequence ID" value="NZ_VCKW01000010.1"/>
</dbReference>
<dbReference type="SUPFAM" id="SSF53383">
    <property type="entry name" value="PLP-dependent transferases"/>
    <property type="match status" value="1"/>
</dbReference>
<dbReference type="Gene3D" id="3.90.1150.10">
    <property type="entry name" value="Aspartate Aminotransferase, domain 1"/>
    <property type="match status" value="1"/>
</dbReference>
<dbReference type="Proteomes" id="UP000309174">
    <property type="component" value="Unassembled WGS sequence"/>
</dbReference>
<evidence type="ECO:0000259" key="6">
    <source>
        <dbReference type="Pfam" id="PF00155"/>
    </source>
</evidence>
<feature type="domain" description="Aminotransferase class I/classII large" evidence="6">
    <location>
        <begin position="48"/>
        <end position="384"/>
    </location>
</feature>
<dbReference type="PROSITE" id="PS00105">
    <property type="entry name" value="AA_TRANSFER_CLASS_1"/>
    <property type="match status" value="1"/>
</dbReference>
<dbReference type="InterPro" id="IPR015422">
    <property type="entry name" value="PyrdxlP-dep_Trfase_small"/>
</dbReference>
<dbReference type="GO" id="GO:0030170">
    <property type="term" value="F:pyridoxal phosphate binding"/>
    <property type="evidence" value="ECO:0007669"/>
    <property type="project" value="InterPro"/>
</dbReference>
<dbReference type="InterPro" id="IPR015421">
    <property type="entry name" value="PyrdxlP-dep_Trfase_major"/>
</dbReference>
<dbReference type="InterPro" id="IPR015424">
    <property type="entry name" value="PyrdxlP-dep_Trfase"/>
</dbReference>
<name>A0A5C4JIT5_9ACTN</name>
<sequence length="392" mass="42101">MAHSTAHRPFISSRAAGLTGNSLGELFMLALEREAIDMALGTPGYPEPAADIIDAACEAMRAGRNQYDMPAGDLGLRERIAATFPVPTDPWGELTITVGATEALCVALLTSVEPGDEVVLLDPGYEQFRSAIALAGAVPRFVPLQPPDWRFDPADLAAAFTSRTRAVLLNSPANPTGRVLDREELDLIAELAERWDTTVICDEVYSNYVFDGRVQTSIAEVPGLAERSIVAGSLSKSFAISGWRIGFLRADRVRTQAMQCVHELTTQGTATPLQVAVGVAALSTDLKTAAEEMGRRRDLALEIFTGMGMKIAPPEGGCFLFADVSPLTGGLKDGRAFTFELLDTAGVLVVPGASSFADPARGEQYVRIAFNRQEELLREVGHRIRAARPADK</sequence>
<dbReference type="InterPro" id="IPR004838">
    <property type="entry name" value="NHTrfase_class1_PyrdxlP-BS"/>
</dbReference>
<dbReference type="Pfam" id="PF00155">
    <property type="entry name" value="Aminotran_1_2"/>
    <property type="match status" value="1"/>
</dbReference>
<evidence type="ECO:0000313" key="7">
    <source>
        <dbReference type="EMBL" id="TMR06725.1"/>
    </source>
</evidence>
<evidence type="ECO:0000256" key="5">
    <source>
        <dbReference type="RuleBase" id="RU000481"/>
    </source>
</evidence>